<keyword evidence="1" id="KW-0812">Transmembrane</keyword>
<evidence type="ECO:0000313" key="2">
    <source>
        <dbReference type="EMBL" id="GHF27827.1"/>
    </source>
</evidence>
<dbReference type="EMBL" id="BNCI01000002">
    <property type="protein sequence ID" value="GHF27827.1"/>
    <property type="molecule type" value="Genomic_DNA"/>
</dbReference>
<dbReference type="AlphaFoldDB" id="A0A919AXH1"/>
<evidence type="ECO:0000313" key="3">
    <source>
        <dbReference type="Proteomes" id="UP000630923"/>
    </source>
</evidence>
<keyword evidence="1" id="KW-1133">Transmembrane helix</keyword>
<evidence type="ECO:0000256" key="1">
    <source>
        <dbReference type="SAM" id="Phobius"/>
    </source>
</evidence>
<name>A0A919AXH1_9PROT</name>
<comment type="caution">
    <text evidence="2">The sequence shown here is derived from an EMBL/GenBank/DDBJ whole genome shotgun (WGS) entry which is preliminary data.</text>
</comment>
<keyword evidence="1" id="KW-0472">Membrane</keyword>
<proteinExistence type="predicted"/>
<gene>
    <name evidence="2" type="ORF">GCM10017044_23710</name>
</gene>
<reference evidence="2" key="1">
    <citation type="journal article" date="2014" name="Int. J. Syst. Evol. Microbiol.">
        <title>Complete genome sequence of Corynebacterium casei LMG S-19264T (=DSM 44701T), isolated from a smear-ripened cheese.</title>
        <authorList>
            <consortium name="US DOE Joint Genome Institute (JGI-PGF)"/>
            <person name="Walter F."/>
            <person name="Albersmeier A."/>
            <person name="Kalinowski J."/>
            <person name="Ruckert C."/>
        </authorList>
    </citation>
    <scope>NUCLEOTIDE SEQUENCE</scope>
    <source>
        <strain evidence="2">KCTC 42590</strain>
    </source>
</reference>
<reference evidence="2" key="2">
    <citation type="submission" date="2020-09" db="EMBL/GenBank/DDBJ databases">
        <authorList>
            <person name="Sun Q."/>
            <person name="Kim S."/>
        </authorList>
    </citation>
    <scope>NUCLEOTIDE SEQUENCE</scope>
    <source>
        <strain evidence="2">KCTC 42590</strain>
    </source>
</reference>
<keyword evidence="3" id="KW-1185">Reference proteome</keyword>
<sequence>MLPGVISSTICVTVVSEVSNSGTARHLIPDSGNDVECSLDVAKTGFCASTVASSKRLLRRVNVLSFMLLKLLPVNSPYMIVILLPETLLMKSLVFPSLV</sequence>
<accession>A0A919AXH1</accession>
<protein>
    <submittedName>
        <fullName evidence="2">Uncharacterized protein</fullName>
    </submittedName>
</protein>
<dbReference type="Proteomes" id="UP000630923">
    <property type="component" value="Unassembled WGS sequence"/>
</dbReference>
<feature type="transmembrane region" description="Helical" evidence="1">
    <location>
        <begin position="63"/>
        <end position="84"/>
    </location>
</feature>
<organism evidence="2 3">
    <name type="scientific">Kordiimonas sediminis</name>
    <dbReference type="NCBI Taxonomy" id="1735581"/>
    <lineage>
        <taxon>Bacteria</taxon>
        <taxon>Pseudomonadati</taxon>
        <taxon>Pseudomonadota</taxon>
        <taxon>Alphaproteobacteria</taxon>
        <taxon>Kordiimonadales</taxon>
        <taxon>Kordiimonadaceae</taxon>
        <taxon>Kordiimonas</taxon>
    </lineage>
</organism>